<name>A0ABT4SH37_9ACTN</name>
<dbReference type="EMBL" id="JAPNNL010000110">
    <property type="protein sequence ID" value="MDA0636531.1"/>
    <property type="molecule type" value="Genomic_DNA"/>
</dbReference>
<sequence length="136" mass="15743">MNETQVQEILDIERQKLAIHVAAAEMRMDDKDRASEQRMIEAITNVVTDAVVTLKAEMSLMRDELRGEIQDVRAELKADIHGLRAELKEEIQSVRTELKEEIQSVRTELKEEIQSVRTELKGDIARLERKLDNHTH</sequence>
<keyword evidence="3" id="KW-1185">Reference proteome</keyword>
<organism evidence="2 3">
    <name type="scientific">Nonomuraea corallina</name>
    <dbReference type="NCBI Taxonomy" id="2989783"/>
    <lineage>
        <taxon>Bacteria</taxon>
        <taxon>Bacillati</taxon>
        <taxon>Actinomycetota</taxon>
        <taxon>Actinomycetes</taxon>
        <taxon>Streptosporangiales</taxon>
        <taxon>Streptosporangiaceae</taxon>
        <taxon>Nonomuraea</taxon>
    </lineage>
</organism>
<dbReference type="Proteomes" id="UP001144036">
    <property type="component" value="Unassembled WGS sequence"/>
</dbReference>
<evidence type="ECO:0000313" key="3">
    <source>
        <dbReference type="Proteomes" id="UP001144036"/>
    </source>
</evidence>
<keyword evidence="1" id="KW-0175">Coiled coil</keyword>
<gene>
    <name evidence="2" type="ORF">OUY22_24210</name>
</gene>
<evidence type="ECO:0000256" key="1">
    <source>
        <dbReference type="SAM" id="Coils"/>
    </source>
</evidence>
<feature type="coiled-coil region" evidence="1">
    <location>
        <begin position="55"/>
        <end position="130"/>
    </location>
</feature>
<comment type="caution">
    <text evidence="2">The sequence shown here is derived from an EMBL/GenBank/DDBJ whole genome shotgun (WGS) entry which is preliminary data.</text>
</comment>
<accession>A0ABT4SH37</accession>
<reference evidence="2" key="1">
    <citation type="submission" date="2022-11" db="EMBL/GenBank/DDBJ databases">
        <title>Nonomuraea corallina sp. nov., a new species of the genus Nonomuraea isolated from sea side sediment in Thai sea.</title>
        <authorList>
            <person name="Ngamcharungchit C."/>
            <person name="Matsumoto A."/>
            <person name="Suriyachadkun C."/>
            <person name="Panbangred W."/>
            <person name="Inahashi Y."/>
            <person name="Intra B."/>
        </authorList>
    </citation>
    <scope>NUCLEOTIDE SEQUENCE</scope>
    <source>
        <strain evidence="2">MCN248</strain>
    </source>
</reference>
<dbReference type="SUPFAM" id="SSF47162">
    <property type="entry name" value="Apolipoprotein"/>
    <property type="match status" value="1"/>
</dbReference>
<evidence type="ECO:0000313" key="2">
    <source>
        <dbReference type="EMBL" id="MDA0636531.1"/>
    </source>
</evidence>
<protein>
    <recommendedName>
        <fullName evidence="4">DUF1640 domain-containing protein</fullName>
    </recommendedName>
</protein>
<dbReference type="Gene3D" id="1.20.120.20">
    <property type="entry name" value="Apolipoprotein"/>
    <property type="match status" value="1"/>
</dbReference>
<evidence type="ECO:0008006" key="4">
    <source>
        <dbReference type="Google" id="ProtNLM"/>
    </source>
</evidence>
<dbReference type="RefSeq" id="WP_270157420.1">
    <property type="nucleotide sequence ID" value="NZ_JAPNNL010000110.1"/>
</dbReference>
<proteinExistence type="predicted"/>